<sequence length="629" mass="70021">MLQLRKPNGNSRLLTSLSLPIFALIVGIIVVFATAASYMLIRVQNEHTQNMAEQSIKFVYRNVWYQFDTMNNVSSFIISSQSIENLLESTYAHGFEAVDDFYTLQSNLQNLSLLSLLKDSGSANIAKQSYVVSVAFGPGSGLYEIASEHFYPATGIYKNEDFLREAWFQNLSSGERKTVWWGQKTAPLNAPMMYLARTKSSIKDGRSIGTVIVGADTQSIKAVFDNAPLDKGYYMLLDDSNRVIYSERHAFLADASGLPQVQAMHGPKGTSSLRDGGENQRVMFETLDNGWKLLAVVPERHFSRYTFAISAVGAATAAVALLIAGLWLRRIVIRVTVPITKLVTAMQRPEVAEGKEPLPSRDTGIYEVDELSQKFASMLSTLQGLIEKSFAEEMERRQLQLELLHAQINPHFLYNTLDLINCRAILTGDRETSEIVRALASVFRFGLNRGEVWIPLGSEMKQVDAYLHIQQMMVDGLQVEIHVPDELLTVPIVHFILQPLAENAIIHGFAQRTTGCRITISARMEDTTLVLRVADNGQGCDVDAMNAMLRREAESETDREAGVMGEAGGSAQLSPAGYGTINVHRRIQLYCGEAYGLRYVEASEGTCVEVLLPYRLEPQQRKKELEANV</sequence>
<evidence type="ECO:0000256" key="1">
    <source>
        <dbReference type="ARBA" id="ARBA00004651"/>
    </source>
</evidence>
<dbReference type="InterPro" id="IPR010559">
    <property type="entry name" value="Sig_transdc_His_kin_internal"/>
</dbReference>
<dbReference type="OrthoDB" id="2502914at2"/>
<evidence type="ECO:0000256" key="5">
    <source>
        <dbReference type="ARBA" id="ARBA00022692"/>
    </source>
</evidence>
<keyword evidence="9 12" id="KW-1133">Transmembrane helix</keyword>
<dbReference type="Pfam" id="PF02518">
    <property type="entry name" value="HATPase_c"/>
    <property type="match status" value="1"/>
</dbReference>
<feature type="domain" description="Histidine kinase/HSP90-like ATPase" evidence="13">
    <location>
        <begin position="494"/>
        <end position="614"/>
    </location>
</feature>
<dbReference type="Proteomes" id="UP000276128">
    <property type="component" value="Unassembled WGS sequence"/>
</dbReference>
<keyword evidence="4" id="KW-0808">Transferase</keyword>
<evidence type="ECO:0000256" key="10">
    <source>
        <dbReference type="ARBA" id="ARBA00023012"/>
    </source>
</evidence>
<evidence type="ECO:0000256" key="3">
    <source>
        <dbReference type="ARBA" id="ARBA00022553"/>
    </source>
</evidence>
<organism evidence="15 16">
    <name type="scientific">Paenibacillus whitsoniae</name>
    <dbReference type="NCBI Taxonomy" id="2496558"/>
    <lineage>
        <taxon>Bacteria</taxon>
        <taxon>Bacillati</taxon>
        <taxon>Bacillota</taxon>
        <taxon>Bacilli</taxon>
        <taxon>Bacillales</taxon>
        <taxon>Paenibacillaceae</taxon>
        <taxon>Paenibacillus</taxon>
    </lineage>
</organism>
<evidence type="ECO:0000313" key="15">
    <source>
        <dbReference type="EMBL" id="RTE03530.1"/>
    </source>
</evidence>
<dbReference type="Gene3D" id="6.10.340.10">
    <property type="match status" value="1"/>
</dbReference>
<evidence type="ECO:0000256" key="2">
    <source>
        <dbReference type="ARBA" id="ARBA00022475"/>
    </source>
</evidence>
<dbReference type="InterPro" id="IPR003594">
    <property type="entry name" value="HATPase_dom"/>
</dbReference>
<dbReference type="SUPFAM" id="SSF55874">
    <property type="entry name" value="ATPase domain of HSP90 chaperone/DNA topoisomerase II/histidine kinase"/>
    <property type="match status" value="1"/>
</dbReference>
<feature type="transmembrane region" description="Helical" evidence="12">
    <location>
        <begin position="20"/>
        <end position="41"/>
    </location>
</feature>
<evidence type="ECO:0000256" key="8">
    <source>
        <dbReference type="ARBA" id="ARBA00022840"/>
    </source>
</evidence>
<keyword evidence="16" id="KW-1185">Reference proteome</keyword>
<evidence type="ECO:0000313" key="16">
    <source>
        <dbReference type="Proteomes" id="UP000276128"/>
    </source>
</evidence>
<evidence type="ECO:0000256" key="9">
    <source>
        <dbReference type="ARBA" id="ARBA00022989"/>
    </source>
</evidence>
<protein>
    <submittedName>
        <fullName evidence="15">Sensor histidine kinase</fullName>
    </submittedName>
</protein>
<dbReference type="Gene3D" id="3.30.565.10">
    <property type="entry name" value="Histidine kinase-like ATPase, C-terminal domain"/>
    <property type="match status" value="1"/>
</dbReference>
<evidence type="ECO:0000256" key="7">
    <source>
        <dbReference type="ARBA" id="ARBA00022777"/>
    </source>
</evidence>
<dbReference type="InterPro" id="IPR036890">
    <property type="entry name" value="HATPase_C_sf"/>
</dbReference>
<dbReference type="GO" id="GO:0000155">
    <property type="term" value="F:phosphorelay sensor kinase activity"/>
    <property type="evidence" value="ECO:0007669"/>
    <property type="project" value="InterPro"/>
</dbReference>
<name>A0A3S0A796_9BACL</name>
<keyword evidence="6" id="KW-0547">Nucleotide-binding</keyword>
<evidence type="ECO:0000256" key="11">
    <source>
        <dbReference type="ARBA" id="ARBA00023136"/>
    </source>
</evidence>
<gene>
    <name evidence="15" type="ORF">EJQ19_28070</name>
</gene>
<proteinExistence type="predicted"/>
<keyword evidence="2" id="KW-1003">Cell membrane</keyword>
<feature type="transmembrane region" description="Helical" evidence="12">
    <location>
        <begin position="307"/>
        <end position="328"/>
    </location>
</feature>
<evidence type="ECO:0000259" key="14">
    <source>
        <dbReference type="Pfam" id="PF06580"/>
    </source>
</evidence>
<keyword evidence="3" id="KW-0597">Phosphoprotein</keyword>
<keyword evidence="8" id="KW-0067">ATP-binding</keyword>
<accession>A0A3S0A796</accession>
<keyword evidence="5 12" id="KW-0812">Transmembrane</keyword>
<reference evidence="15 16" key="1">
    <citation type="submission" date="2018-12" db="EMBL/GenBank/DDBJ databases">
        <title>Bacillus ochoae sp. nov., Paenibacillus whitsoniae sp. nov., Paenibacillus spiritus sp. nov. Isolated from the Mars Exploration Rover during spacecraft assembly.</title>
        <authorList>
            <person name="Seuylemezian A."/>
            <person name="Vaishampayan P."/>
        </authorList>
    </citation>
    <scope>NUCLEOTIDE SEQUENCE [LARGE SCALE GENOMIC DNA]</scope>
    <source>
        <strain evidence="15 16">MER 54</strain>
    </source>
</reference>
<dbReference type="GO" id="GO:0005524">
    <property type="term" value="F:ATP binding"/>
    <property type="evidence" value="ECO:0007669"/>
    <property type="project" value="UniProtKB-KW"/>
</dbReference>
<dbReference type="RefSeq" id="WP_126144543.1">
    <property type="nucleotide sequence ID" value="NZ_RXHU01000103.1"/>
</dbReference>
<evidence type="ECO:0000256" key="6">
    <source>
        <dbReference type="ARBA" id="ARBA00022741"/>
    </source>
</evidence>
<keyword evidence="10" id="KW-0902">Two-component regulatory system</keyword>
<evidence type="ECO:0000259" key="13">
    <source>
        <dbReference type="Pfam" id="PF02518"/>
    </source>
</evidence>
<evidence type="ECO:0000256" key="12">
    <source>
        <dbReference type="SAM" id="Phobius"/>
    </source>
</evidence>
<dbReference type="EMBL" id="RXHU01000103">
    <property type="protein sequence ID" value="RTE03530.1"/>
    <property type="molecule type" value="Genomic_DNA"/>
</dbReference>
<dbReference type="PANTHER" id="PTHR34220">
    <property type="entry name" value="SENSOR HISTIDINE KINASE YPDA"/>
    <property type="match status" value="1"/>
</dbReference>
<keyword evidence="11 12" id="KW-0472">Membrane</keyword>
<dbReference type="Pfam" id="PF06580">
    <property type="entry name" value="His_kinase"/>
    <property type="match status" value="1"/>
</dbReference>
<comment type="subcellular location">
    <subcellularLocation>
        <location evidence="1">Cell membrane</location>
        <topology evidence="1">Multi-pass membrane protein</topology>
    </subcellularLocation>
</comment>
<comment type="caution">
    <text evidence="15">The sequence shown here is derived from an EMBL/GenBank/DDBJ whole genome shotgun (WGS) entry which is preliminary data.</text>
</comment>
<feature type="domain" description="Signal transduction histidine kinase internal region" evidence="14">
    <location>
        <begin position="400"/>
        <end position="473"/>
    </location>
</feature>
<keyword evidence="7 15" id="KW-0418">Kinase</keyword>
<dbReference type="PANTHER" id="PTHR34220:SF11">
    <property type="entry name" value="SENSOR PROTEIN KINASE HPTS"/>
    <property type="match status" value="1"/>
</dbReference>
<dbReference type="AlphaFoldDB" id="A0A3S0A796"/>
<dbReference type="InterPro" id="IPR050640">
    <property type="entry name" value="Bact_2-comp_sensor_kinase"/>
</dbReference>
<evidence type="ECO:0000256" key="4">
    <source>
        <dbReference type="ARBA" id="ARBA00022679"/>
    </source>
</evidence>
<dbReference type="GO" id="GO:0005886">
    <property type="term" value="C:plasma membrane"/>
    <property type="evidence" value="ECO:0007669"/>
    <property type="project" value="UniProtKB-SubCell"/>
</dbReference>